<evidence type="ECO:0000313" key="1">
    <source>
        <dbReference type="EMBL" id="MDL5376218.1"/>
    </source>
</evidence>
<gene>
    <name evidence="1" type="ORF">QR695_04250</name>
</gene>
<proteinExistence type="predicted"/>
<protein>
    <submittedName>
        <fullName evidence="1">Uncharacterized protein</fullName>
    </submittedName>
</protein>
<accession>A0ABT7MLR9</accession>
<dbReference type="RefSeq" id="WP_214720018.1">
    <property type="nucleotide sequence ID" value="NZ_CP183077.1"/>
</dbReference>
<comment type="caution">
    <text evidence="1">The sequence shown here is derived from an EMBL/GenBank/DDBJ whole genome shotgun (WGS) entry which is preliminary data.</text>
</comment>
<organism evidence="1 2">
    <name type="scientific">Exiguobacterium mexicanum</name>
    <dbReference type="NCBI Taxonomy" id="340146"/>
    <lineage>
        <taxon>Bacteria</taxon>
        <taxon>Bacillati</taxon>
        <taxon>Bacillota</taxon>
        <taxon>Bacilli</taxon>
        <taxon>Bacillales</taxon>
        <taxon>Bacillales Family XII. Incertae Sedis</taxon>
        <taxon>Exiguobacterium</taxon>
    </lineage>
</organism>
<keyword evidence="2" id="KW-1185">Reference proteome</keyword>
<evidence type="ECO:0000313" key="2">
    <source>
        <dbReference type="Proteomes" id="UP001230807"/>
    </source>
</evidence>
<dbReference type="Proteomes" id="UP001230807">
    <property type="component" value="Unassembled WGS sequence"/>
</dbReference>
<dbReference type="EMBL" id="JASWER010000001">
    <property type="protein sequence ID" value="MDL5376218.1"/>
    <property type="molecule type" value="Genomic_DNA"/>
</dbReference>
<sequence>MRVSHTLKSTEREKLEIVAGLLQQAGYRSGKIDWQTGINIVRVSREEVSSESDERTRIQGIVDHFGIEDWTATFS</sequence>
<name>A0ABT7MLR9_9BACL</name>
<reference evidence="1 2" key="1">
    <citation type="submission" date="2023-06" db="EMBL/GenBank/DDBJ databases">
        <title>Influencing factors and mechanism of Cr(VI) reduction by facultative anaerobic Exiguobacterium sp. PY14.</title>
        <authorList>
            <person name="Zou L."/>
        </authorList>
    </citation>
    <scope>NUCLEOTIDE SEQUENCE [LARGE SCALE GENOMIC DNA]</scope>
    <source>
        <strain evidence="1 2">PY14</strain>
    </source>
</reference>